<accession>A0AAW0J383</accession>
<keyword evidence="2" id="KW-0805">Transcription regulation</keyword>
<evidence type="ECO:0000256" key="5">
    <source>
        <dbReference type="ARBA" id="ARBA00023242"/>
    </source>
</evidence>
<keyword evidence="3" id="KW-0238">DNA-binding</keyword>
<dbReference type="SUPFAM" id="SSF118290">
    <property type="entry name" value="WRKY DNA-binding domain"/>
    <property type="match status" value="1"/>
</dbReference>
<reference evidence="7 8" key="1">
    <citation type="journal article" date="2018" name="Sci. Data">
        <title>The draft genome sequence of cork oak.</title>
        <authorList>
            <person name="Ramos A.M."/>
            <person name="Usie A."/>
            <person name="Barbosa P."/>
            <person name="Barros P.M."/>
            <person name="Capote T."/>
            <person name="Chaves I."/>
            <person name="Simoes F."/>
            <person name="Abreu I."/>
            <person name="Carrasquinho I."/>
            <person name="Faro C."/>
            <person name="Guimaraes J.B."/>
            <person name="Mendonca D."/>
            <person name="Nobrega F."/>
            <person name="Rodrigues L."/>
            <person name="Saibo N.J.M."/>
            <person name="Varela M.C."/>
            <person name="Egas C."/>
            <person name="Matos J."/>
            <person name="Miguel C.M."/>
            <person name="Oliveira M.M."/>
            <person name="Ricardo C.P."/>
            <person name="Goncalves S."/>
        </authorList>
    </citation>
    <scope>NUCLEOTIDE SEQUENCE [LARGE SCALE GENOMIC DNA]</scope>
    <source>
        <strain evidence="8">cv. HL8</strain>
    </source>
</reference>
<evidence type="ECO:0000259" key="6">
    <source>
        <dbReference type="PROSITE" id="PS50811"/>
    </source>
</evidence>
<dbReference type="InterPro" id="IPR044810">
    <property type="entry name" value="WRKY_plant"/>
</dbReference>
<dbReference type="EMBL" id="PKMF04000709">
    <property type="protein sequence ID" value="KAK7821184.1"/>
    <property type="molecule type" value="Genomic_DNA"/>
</dbReference>
<comment type="subcellular location">
    <subcellularLocation>
        <location evidence="1">Nucleus</location>
    </subcellularLocation>
</comment>
<dbReference type="GO" id="GO:0003700">
    <property type="term" value="F:DNA-binding transcription factor activity"/>
    <property type="evidence" value="ECO:0007669"/>
    <property type="project" value="InterPro"/>
</dbReference>
<gene>
    <name evidence="7" type="primary">WRKY26</name>
    <name evidence="7" type="ORF">CFP56_037909</name>
</gene>
<evidence type="ECO:0000256" key="4">
    <source>
        <dbReference type="ARBA" id="ARBA00023163"/>
    </source>
</evidence>
<keyword evidence="4" id="KW-0804">Transcription</keyword>
<dbReference type="Proteomes" id="UP000237347">
    <property type="component" value="Unassembled WGS sequence"/>
</dbReference>
<proteinExistence type="predicted"/>
<evidence type="ECO:0000313" key="8">
    <source>
        <dbReference type="Proteomes" id="UP000237347"/>
    </source>
</evidence>
<evidence type="ECO:0000256" key="2">
    <source>
        <dbReference type="ARBA" id="ARBA00023015"/>
    </source>
</evidence>
<dbReference type="GO" id="GO:0043565">
    <property type="term" value="F:sequence-specific DNA binding"/>
    <property type="evidence" value="ECO:0007669"/>
    <property type="project" value="InterPro"/>
</dbReference>
<evidence type="ECO:0000256" key="3">
    <source>
        <dbReference type="ARBA" id="ARBA00023125"/>
    </source>
</evidence>
<dbReference type="GO" id="GO:0005634">
    <property type="term" value="C:nucleus"/>
    <property type="evidence" value="ECO:0007669"/>
    <property type="project" value="UniProtKB-SubCell"/>
</dbReference>
<protein>
    <submittedName>
        <fullName evidence="7">Wrky transcription factor 26</fullName>
    </submittedName>
</protein>
<organism evidence="7 8">
    <name type="scientific">Quercus suber</name>
    <name type="common">Cork oak</name>
    <dbReference type="NCBI Taxonomy" id="58331"/>
    <lineage>
        <taxon>Eukaryota</taxon>
        <taxon>Viridiplantae</taxon>
        <taxon>Streptophyta</taxon>
        <taxon>Embryophyta</taxon>
        <taxon>Tracheophyta</taxon>
        <taxon>Spermatophyta</taxon>
        <taxon>Magnoliopsida</taxon>
        <taxon>eudicotyledons</taxon>
        <taxon>Gunneridae</taxon>
        <taxon>Pentapetalae</taxon>
        <taxon>rosids</taxon>
        <taxon>fabids</taxon>
        <taxon>Fagales</taxon>
        <taxon>Fagaceae</taxon>
        <taxon>Quercus</taxon>
    </lineage>
</organism>
<dbReference type="AlphaFoldDB" id="A0AAW0J383"/>
<sequence length="110" mass="12573">MDRGGYRLVLPEDGYEWRKYGLKFIKKSGKISYFKCQRSSCSAKKRAEWSTSEPNDLKVVYKGVHKHALPASESGSSQLGISSNANQYDLLTQIFGDRSTTHYLSRQLKY</sequence>
<dbReference type="PROSITE" id="PS50811">
    <property type="entry name" value="WRKY"/>
    <property type="match status" value="1"/>
</dbReference>
<keyword evidence="8" id="KW-1185">Reference proteome</keyword>
<comment type="caution">
    <text evidence="7">The sequence shown here is derived from an EMBL/GenBank/DDBJ whole genome shotgun (WGS) entry which is preliminary data.</text>
</comment>
<dbReference type="PANTHER" id="PTHR31221">
    <property type="entry name" value="WRKY TRANSCRIPTION FACTOR PROTEIN 1-RELATED"/>
    <property type="match status" value="1"/>
</dbReference>
<name>A0AAW0J383_QUESU</name>
<keyword evidence="5" id="KW-0539">Nucleus</keyword>
<dbReference type="Pfam" id="PF03106">
    <property type="entry name" value="WRKY"/>
    <property type="match status" value="1"/>
</dbReference>
<feature type="domain" description="WRKY" evidence="6">
    <location>
        <begin position="6"/>
        <end position="70"/>
    </location>
</feature>
<dbReference type="Gene3D" id="2.20.25.80">
    <property type="entry name" value="WRKY domain"/>
    <property type="match status" value="1"/>
</dbReference>
<dbReference type="PANTHER" id="PTHR31221:SF261">
    <property type="entry name" value="OS03G0657400 PROTEIN"/>
    <property type="match status" value="1"/>
</dbReference>
<dbReference type="InterPro" id="IPR003657">
    <property type="entry name" value="WRKY_dom"/>
</dbReference>
<dbReference type="SMART" id="SM00774">
    <property type="entry name" value="WRKY"/>
    <property type="match status" value="1"/>
</dbReference>
<dbReference type="InterPro" id="IPR036576">
    <property type="entry name" value="WRKY_dom_sf"/>
</dbReference>
<evidence type="ECO:0000256" key="1">
    <source>
        <dbReference type="ARBA" id="ARBA00004123"/>
    </source>
</evidence>
<evidence type="ECO:0000313" key="7">
    <source>
        <dbReference type="EMBL" id="KAK7821184.1"/>
    </source>
</evidence>